<sequence>MGPLIARIVGAVFGGYVLGALSSVAALLLPIPAPQAVLTGALISFLVYAGAAIWVFIARNPLRAWSGLVIAAAPLALAAWLATSAAARAELL</sequence>
<keyword evidence="1" id="KW-0472">Membrane</keyword>
<feature type="transmembrane region" description="Helical" evidence="1">
    <location>
        <begin position="64"/>
        <end position="87"/>
    </location>
</feature>
<keyword evidence="1" id="KW-1133">Transmembrane helix</keyword>
<keyword evidence="3" id="KW-1185">Reference proteome</keyword>
<organism evidence="2 3">
    <name type="scientific">Paraburkholderia denitrificans</name>
    <dbReference type="NCBI Taxonomy" id="694025"/>
    <lineage>
        <taxon>Bacteria</taxon>
        <taxon>Pseudomonadati</taxon>
        <taxon>Pseudomonadota</taxon>
        <taxon>Betaproteobacteria</taxon>
        <taxon>Burkholderiales</taxon>
        <taxon>Burkholderiaceae</taxon>
        <taxon>Paraburkholderia</taxon>
    </lineage>
</organism>
<dbReference type="Proteomes" id="UP001596103">
    <property type="component" value="Unassembled WGS sequence"/>
</dbReference>
<evidence type="ECO:0000313" key="3">
    <source>
        <dbReference type="Proteomes" id="UP001596103"/>
    </source>
</evidence>
<dbReference type="InterPro" id="IPR022109">
    <property type="entry name" value="DUF3649"/>
</dbReference>
<proteinExistence type="predicted"/>
<keyword evidence="1" id="KW-0812">Transmembrane</keyword>
<dbReference type="RefSeq" id="WP_377712985.1">
    <property type="nucleotide sequence ID" value="NZ_JBHSMP010000020.1"/>
</dbReference>
<reference evidence="3" key="1">
    <citation type="journal article" date="2019" name="Int. J. Syst. Evol. Microbiol.">
        <title>The Global Catalogue of Microorganisms (GCM) 10K type strain sequencing project: providing services to taxonomists for standard genome sequencing and annotation.</title>
        <authorList>
            <consortium name="The Broad Institute Genomics Platform"/>
            <consortium name="The Broad Institute Genome Sequencing Center for Infectious Disease"/>
            <person name="Wu L."/>
            <person name="Ma J."/>
        </authorList>
    </citation>
    <scope>NUCLEOTIDE SEQUENCE [LARGE SCALE GENOMIC DNA]</scope>
    <source>
        <strain evidence="3">CCUG 56042</strain>
    </source>
</reference>
<evidence type="ECO:0000313" key="2">
    <source>
        <dbReference type="EMBL" id="MFC5430490.1"/>
    </source>
</evidence>
<accession>A0ABW0JC79</accession>
<evidence type="ECO:0000256" key="1">
    <source>
        <dbReference type="SAM" id="Phobius"/>
    </source>
</evidence>
<dbReference type="EMBL" id="JBHSMP010000020">
    <property type="protein sequence ID" value="MFC5430490.1"/>
    <property type="molecule type" value="Genomic_DNA"/>
</dbReference>
<dbReference type="Pfam" id="PF12365">
    <property type="entry name" value="DUF3649"/>
    <property type="match status" value="1"/>
</dbReference>
<comment type="caution">
    <text evidence="2">The sequence shown here is derived from an EMBL/GenBank/DDBJ whole genome shotgun (WGS) entry which is preliminary data.</text>
</comment>
<feature type="transmembrane region" description="Helical" evidence="1">
    <location>
        <begin position="6"/>
        <end position="29"/>
    </location>
</feature>
<name>A0ABW0JC79_9BURK</name>
<gene>
    <name evidence="2" type="ORF">ACFPTO_17025</name>
</gene>
<feature type="transmembrane region" description="Helical" evidence="1">
    <location>
        <begin position="36"/>
        <end position="58"/>
    </location>
</feature>
<protein>
    <submittedName>
        <fullName evidence="2">DUF3649 domain-containing protein</fullName>
    </submittedName>
</protein>